<keyword evidence="3" id="KW-1185">Reference proteome</keyword>
<gene>
    <name evidence="2" type="ORF">CAXC1_330065</name>
</gene>
<keyword evidence="1" id="KW-0472">Membrane</keyword>
<evidence type="ECO:0000313" key="3">
    <source>
        <dbReference type="Proteomes" id="UP001314181"/>
    </source>
</evidence>
<dbReference type="PROSITE" id="PS51257">
    <property type="entry name" value="PROKAR_LIPOPROTEIN"/>
    <property type="match status" value="1"/>
</dbReference>
<protein>
    <recommendedName>
        <fullName evidence="4">Type II secretion system protein</fullName>
    </recommendedName>
</protein>
<keyword evidence="1" id="KW-0812">Transmembrane</keyword>
<organism evidence="2 3">
    <name type="scientific">Candidatus Xenohaliotis californiensis</name>
    <dbReference type="NCBI Taxonomy" id="84677"/>
    <lineage>
        <taxon>Bacteria</taxon>
        <taxon>Pseudomonadati</taxon>
        <taxon>Pseudomonadota</taxon>
        <taxon>Alphaproteobacteria</taxon>
        <taxon>Rickettsiales</taxon>
        <taxon>Anaplasmataceae</taxon>
        <taxon>Candidatus Xenohaliotis</taxon>
    </lineage>
</organism>
<proteinExistence type="predicted"/>
<comment type="caution">
    <text evidence="2">The sequence shown here is derived from an EMBL/GenBank/DDBJ whole genome shotgun (WGS) entry which is preliminary data.</text>
</comment>
<reference evidence="2 3" key="1">
    <citation type="submission" date="2024-01" db="EMBL/GenBank/DDBJ databases">
        <authorList>
            <person name="Kunselman E."/>
        </authorList>
    </citation>
    <scope>NUCLEOTIDE SEQUENCE [LARGE SCALE GENOMIC DNA]</scope>
    <source>
        <strain evidence="2">2 abalone samples</strain>
    </source>
</reference>
<dbReference type="Proteomes" id="UP001314181">
    <property type="component" value="Unassembled WGS sequence"/>
</dbReference>
<evidence type="ECO:0000256" key="1">
    <source>
        <dbReference type="SAM" id="Phobius"/>
    </source>
</evidence>
<sequence>MNKSKLTKIAMVQTLAIISCICLTIAFILLTTQLIPRSQSSKIIIKLSTVATAIDRFYNQYHSMPADITNATSYWTINDFNSKCSYVTFIDKKTIRETFSIGVNGNGTGFVDMENIAQTNDTDAFFKPSSYLCHLRLARLIPNSFKTKTIVQNIKAANYNVSNEFNSGMLVVGQAYITLYGSKSGNKEINSGNNLYIISPEKSGKTTPSSIGNAKINTKIFKAINEKIDNGLPGSGKIRALSNPYSKNGYKYKVCCNKLNGRKCAPDSKFINKNSKNSCYLFYALPEYK</sequence>
<evidence type="ECO:0000313" key="2">
    <source>
        <dbReference type="EMBL" id="CAK8163305.1"/>
    </source>
</evidence>
<keyword evidence="1" id="KW-1133">Transmembrane helix</keyword>
<evidence type="ECO:0008006" key="4">
    <source>
        <dbReference type="Google" id="ProtNLM"/>
    </source>
</evidence>
<name>A0ABM9N8S2_9RICK</name>
<dbReference type="EMBL" id="CAWVOK010000026">
    <property type="protein sequence ID" value="CAK8163305.1"/>
    <property type="molecule type" value="Genomic_DNA"/>
</dbReference>
<feature type="transmembrane region" description="Helical" evidence="1">
    <location>
        <begin position="12"/>
        <end position="35"/>
    </location>
</feature>
<accession>A0ABM9N8S2</accession>
<dbReference type="RefSeq" id="WP_338364396.1">
    <property type="nucleotide sequence ID" value="NZ_CAWVOK010000026.1"/>
</dbReference>